<evidence type="ECO:0000313" key="4">
    <source>
        <dbReference type="Proteomes" id="UP000827724"/>
    </source>
</evidence>
<feature type="compositionally biased region" description="Basic residues" evidence="1">
    <location>
        <begin position="1"/>
        <end position="11"/>
    </location>
</feature>
<feature type="compositionally biased region" description="Low complexity" evidence="1">
    <location>
        <begin position="26"/>
        <end position="51"/>
    </location>
</feature>
<gene>
    <name evidence="3" type="ORF">Trco_005390</name>
</gene>
<evidence type="ECO:0000256" key="1">
    <source>
        <dbReference type="SAM" id="MobiDB-lite"/>
    </source>
</evidence>
<keyword evidence="4" id="KW-1185">Reference proteome</keyword>
<sequence>MTSTPQKRRRMQSQDGLPDPDATPRPGARSIPSSAASISGSEASSLSRSSSVKGQMMRLRMSGTGVETKSLNEDSVPAVAKPLFLTMAEIERGLNILPAALRNIIRDDQGLSQDDFESQWQYSFKSANKPDHLPGRIPSIVQIKIILARTTKCENGKLDEASWNTMVHWPLLQLIFEDDLGEQCSDFNTIPCPTARPHRAYTPGLSSAGMINLYIYATLNQYPELDTAINAFTDTTATHSVNHTGYYGLQFTPLIISIETKQPGGGEWDRAQLQMGVWHAAQWNFLRSGVEQKLRTQRPAQDDETFKAETLSALSKLGFIPGIFVNGSRWHLVISTYDDGKTTLWAEWVFGATKSLMKIFAVIAGVRELTAWGRDQYLPWFKENVLTVEEDKLV</sequence>
<reference evidence="3" key="1">
    <citation type="submission" date="2021-08" db="EMBL/GenBank/DDBJ databases">
        <title>Chromosome-Level Trichoderma cornu-damae using Hi-C Data.</title>
        <authorList>
            <person name="Kim C.S."/>
        </authorList>
    </citation>
    <scope>NUCLEOTIDE SEQUENCE</scope>
    <source>
        <strain evidence="3">KA19-0412C</strain>
    </source>
</reference>
<protein>
    <recommendedName>
        <fullName evidence="2">PD-(D/E)XK nuclease-like domain-containing protein</fullName>
    </recommendedName>
</protein>
<dbReference type="Pfam" id="PF20516">
    <property type="entry name" value="PDDEXK_12"/>
    <property type="match status" value="1"/>
</dbReference>
<feature type="region of interest" description="Disordered" evidence="1">
    <location>
        <begin position="1"/>
        <end position="55"/>
    </location>
</feature>
<name>A0A9P8QPP6_9HYPO</name>
<evidence type="ECO:0000313" key="3">
    <source>
        <dbReference type="EMBL" id="KAH6606237.1"/>
    </source>
</evidence>
<proteinExistence type="predicted"/>
<dbReference type="EMBL" id="JAIWOZ010000004">
    <property type="protein sequence ID" value="KAH6606237.1"/>
    <property type="molecule type" value="Genomic_DNA"/>
</dbReference>
<evidence type="ECO:0000259" key="2">
    <source>
        <dbReference type="Pfam" id="PF20516"/>
    </source>
</evidence>
<accession>A0A9P8QPP6</accession>
<dbReference type="OrthoDB" id="4161186at2759"/>
<dbReference type="Proteomes" id="UP000827724">
    <property type="component" value="Unassembled WGS sequence"/>
</dbReference>
<dbReference type="AlphaFoldDB" id="A0A9P8QPP6"/>
<dbReference type="InterPro" id="IPR046797">
    <property type="entry name" value="PDDEXK_12"/>
</dbReference>
<feature type="domain" description="PD-(D/E)XK nuclease-like" evidence="2">
    <location>
        <begin position="113"/>
        <end position="377"/>
    </location>
</feature>
<organism evidence="3 4">
    <name type="scientific">Trichoderma cornu-damae</name>
    <dbReference type="NCBI Taxonomy" id="654480"/>
    <lineage>
        <taxon>Eukaryota</taxon>
        <taxon>Fungi</taxon>
        <taxon>Dikarya</taxon>
        <taxon>Ascomycota</taxon>
        <taxon>Pezizomycotina</taxon>
        <taxon>Sordariomycetes</taxon>
        <taxon>Hypocreomycetidae</taxon>
        <taxon>Hypocreales</taxon>
        <taxon>Hypocreaceae</taxon>
        <taxon>Trichoderma</taxon>
    </lineage>
</organism>
<comment type="caution">
    <text evidence="3">The sequence shown here is derived from an EMBL/GenBank/DDBJ whole genome shotgun (WGS) entry which is preliminary data.</text>
</comment>